<evidence type="ECO:0000259" key="6">
    <source>
        <dbReference type="Pfam" id="PF02776"/>
    </source>
</evidence>
<keyword evidence="8" id="KW-1185">Reference proteome</keyword>
<feature type="domain" description="Thiamine pyrophosphate enzyme central" evidence="4">
    <location>
        <begin position="190"/>
        <end position="318"/>
    </location>
</feature>
<dbReference type="InterPro" id="IPR047210">
    <property type="entry name" value="TPP_PYR_POXB-like"/>
</dbReference>
<evidence type="ECO:0000259" key="4">
    <source>
        <dbReference type="Pfam" id="PF00205"/>
    </source>
</evidence>
<feature type="domain" description="Thiamine pyrophosphate enzyme N-terminal TPP-binding" evidence="6">
    <location>
        <begin position="5"/>
        <end position="116"/>
    </location>
</feature>
<dbReference type="InterPro" id="IPR012000">
    <property type="entry name" value="Thiamin_PyroP_enz_cen_dom"/>
</dbReference>
<dbReference type="PANTHER" id="PTHR42981">
    <property type="entry name" value="PYRUVATE DEHYDROGENASE [UBIQUINONE]"/>
    <property type="match status" value="1"/>
</dbReference>
<dbReference type="InterPro" id="IPR012001">
    <property type="entry name" value="Thiamin_PyroP_enz_TPP-bd_dom"/>
</dbReference>
<dbReference type="PROSITE" id="PS00187">
    <property type="entry name" value="TPP_ENZYMES"/>
    <property type="match status" value="1"/>
</dbReference>
<keyword evidence="2 3" id="KW-0786">Thiamine pyrophosphate</keyword>
<dbReference type="Pfam" id="PF00205">
    <property type="entry name" value="TPP_enzyme_M"/>
    <property type="match status" value="1"/>
</dbReference>
<dbReference type="SUPFAM" id="SSF52518">
    <property type="entry name" value="Thiamin diphosphate-binding fold (THDP-binding)"/>
    <property type="match status" value="2"/>
</dbReference>
<dbReference type="InterPro" id="IPR047211">
    <property type="entry name" value="POXB-like"/>
</dbReference>
<dbReference type="Gene3D" id="3.40.50.1220">
    <property type="entry name" value="TPP-binding domain"/>
    <property type="match status" value="1"/>
</dbReference>
<dbReference type="Pfam" id="PF02776">
    <property type="entry name" value="TPP_enzyme_N"/>
    <property type="match status" value="1"/>
</dbReference>
<dbReference type="Gene3D" id="3.40.50.970">
    <property type="match status" value="2"/>
</dbReference>
<evidence type="ECO:0000313" key="7">
    <source>
        <dbReference type="EMBL" id="MCW3487891.1"/>
    </source>
</evidence>
<dbReference type="RefSeq" id="WP_264734697.1">
    <property type="nucleotide sequence ID" value="NZ_JAPDNR010000001.1"/>
</dbReference>
<evidence type="ECO:0000256" key="3">
    <source>
        <dbReference type="RuleBase" id="RU362132"/>
    </source>
</evidence>
<evidence type="ECO:0000256" key="1">
    <source>
        <dbReference type="ARBA" id="ARBA00007812"/>
    </source>
</evidence>
<dbReference type="SUPFAM" id="SSF52467">
    <property type="entry name" value="DHS-like NAD/FAD-binding domain"/>
    <property type="match status" value="1"/>
</dbReference>
<comment type="caution">
    <text evidence="7">The sequence shown here is derived from an EMBL/GenBank/DDBJ whole genome shotgun (WGS) entry which is preliminary data.</text>
</comment>
<dbReference type="InterPro" id="IPR029035">
    <property type="entry name" value="DHS-like_NAD/FAD-binding_dom"/>
</dbReference>
<dbReference type="InterPro" id="IPR047212">
    <property type="entry name" value="TPP_POXB-like"/>
</dbReference>
<dbReference type="Pfam" id="PF02775">
    <property type="entry name" value="TPP_enzyme_C"/>
    <property type="match status" value="1"/>
</dbReference>
<dbReference type="Proteomes" id="UP001207742">
    <property type="component" value="Unassembled WGS sequence"/>
</dbReference>
<sequence length="578" mass="62426">MGTLVADQLVNMLAEAGIKRIYAVTGDSLNHVNDAVRRDGRIQWIHVRHEETGAYAAGAEAQLNGLACCAGSSGPGHVHLINGLYDAHRSGASVIAIASTCATNEFGSGYFQETNTIKLFDDCSCYNQLATTAEQVPRMLQAGLQHAIHKHGVAVLGLPGDVAAADAKEITTSTKVYHPRPVICPSPAELKQLAGLLKEADKVAIYCGLGAVDAHDEVVALALLLKAPVAYSFRAKMGIQHNNPYEVGMTGLLGLASAYKSMHEADVVLLLGTDFPYTPFMPEKAKIIQVDIQPERLGRRAALELGLCGDIADTLNALLPLLQEKTDRSFLDAMLSFYGEVKQRLQTYVTDQGKENAISPEFVAATLNRLAAQDAIFTVDTGMTNVWTARYLEATGRRTLLGSFNHGSMANAMPQAIGAALAQPGREIFALCGDGGLTMMLGDLMTIKQYQLPVKIIVFNNRALGMVKLEMEVAGIPDWQTDMENPDFAAVAAAMGFKSFTIRQPEEVENVLSEAIKTAGPVLVNVFTNPEALAMPPKIEFAQMKGFALWMGKLILSGRYEDVFDAVKSNYKHLKEVL</sequence>
<dbReference type="InterPro" id="IPR011766">
    <property type="entry name" value="TPP_enzyme_TPP-bd"/>
</dbReference>
<dbReference type="InterPro" id="IPR000399">
    <property type="entry name" value="TPP-bd_CS"/>
</dbReference>
<comment type="similarity">
    <text evidence="1 3">Belongs to the TPP enzyme family.</text>
</comment>
<protein>
    <submittedName>
        <fullName evidence="7">Thiamine pyrophosphate-binding protein</fullName>
    </submittedName>
</protein>
<name>A0ABT3IV69_9BACT</name>
<evidence type="ECO:0000313" key="8">
    <source>
        <dbReference type="Proteomes" id="UP001207742"/>
    </source>
</evidence>
<dbReference type="PANTHER" id="PTHR42981:SF2">
    <property type="entry name" value="PYRUVATE DEHYDROGENASE [UBIQUINONE]"/>
    <property type="match status" value="1"/>
</dbReference>
<proteinExistence type="inferred from homology"/>
<organism evidence="7 8">
    <name type="scientific">Chitinophaga nivalis</name>
    <dbReference type="NCBI Taxonomy" id="2991709"/>
    <lineage>
        <taxon>Bacteria</taxon>
        <taxon>Pseudomonadati</taxon>
        <taxon>Bacteroidota</taxon>
        <taxon>Chitinophagia</taxon>
        <taxon>Chitinophagales</taxon>
        <taxon>Chitinophagaceae</taxon>
        <taxon>Chitinophaga</taxon>
    </lineage>
</organism>
<dbReference type="CDD" id="cd07039">
    <property type="entry name" value="TPP_PYR_POX"/>
    <property type="match status" value="1"/>
</dbReference>
<accession>A0ABT3IV69</accession>
<gene>
    <name evidence="7" type="ORF">OL497_28625</name>
</gene>
<dbReference type="EMBL" id="JAPDNS010000002">
    <property type="protein sequence ID" value="MCW3487891.1"/>
    <property type="molecule type" value="Genomic_DNA"/>
</dbReference>
<feature type="domain" description="Thiamine pyrophosphate enzyme TPP-binding" evidence="5">
    <location>
        <begin position="380"/>
        <end position="526"/>
    </location>
</feature>
<dbReference type="CDD" id="cd02014">
    <property type="entry name" value="TPP_POX"/>
    <property type="match status" value="1"/>
</dbReference>
<dbReference type="InterPro" id="IPR029061">
    <property type="entry name" value="THDP-binding"/>
</dbReference>
<reference evidence="7 8" key="1">
    <citation type="submission" date="2022-10" db="EMBL/GenBank/DDBJ databases">
        <title>Chitinophaga nivalis PC15 sp. nov., isolated from Pyeongchang county, South Korea.</title>
        <authorList>
            <person name="Trinh H.N."/>
        </authorList>
    </citation>
    <scope>NUCLEOTIDE SEQUENCE [LARGE SCALE GENOMIC DNA]</scope>
    <source>
        <strain evidence="7 8">PC14</strain>
    </source>
</reference>
<evidence type="ECO:0000259" key="5">
    <source>
        <dbReference type="Pfam" id="PF02775"/>
    </source>
</evidence>
<evidence type="ECO:0000256" key="2">
    <source>
        <dbReference type="ARBA" id="ARBA00023052"/>
    </source>
</evidence>